<evidence type="ECO:0000256" key="5">
    <source>
        <dbReference type="SAM" id="Phobius"/>
    </source>
</evidence>
<feature type="transmembrane region" description="Helical" evidence="5">
    <location>
        <begin position="213"/>
        <end position="231"/>
    </location>
</feature>
<dbReference type="PANTHER" id="PTHR11706:SF3">
    <property type="entry name" value="METAL ION TRANSPORT PROTEIN"/>
    <property type="match status" value="1"/>
</dbReference>
<feature type="transmembrane region" description="Helical" evidence="5">
    <location>
        <begin position="34"/>
        <end position="54"/>
    </location>
</feature>
<dbReference type="PANTHER" id="PTHR11706">
    <property type="entry name" value="SOLUTE CARRIER PROTEIN FAMILY 11 MEMBER"/>
    <property type="match status" value="1"/>
</dbReference>
<feature type="non-terminal residue" evidence="6">
    <location>
        <position position="472"/>
    </location>
</feature>
<dbReference type="GO" id="GO:0005384">
    <property type="term" value="F:manganese ion transmembrane transporter activity"/>
    <property type="evidence" value="ECO:0007669"/>
    <property type="project" value="TreeGrafter"/>
</dbReference>
<feature type="non-terminal residue" evidence="6">
    <location>
        <position position="1"/>
    </location>
</feature>
<dbReference type="GO" id="GO:0005886">
    <property type="term" value="C:plasma membrane"/>
    <property type="evidence" value="ECO:0007669"/>
    <property type="project" value="TreeGrafter"/>
</dbReference>
<feature type="transmembrane region" description="Helical" evidence="5">
    <location>
        <begin position="440"/>
        <end position="458"/>
    </location>
</feature>
<sequence>AHSQSGAYGRLGGGMAVSEVREPPRTFLGILRTLGPGLILAGSIVGSGELIAATQTGAKAGFIFLGLIIFGCVIKVFVQVEIARYAISSGKTSLEALNEAPGPGIRFQWRGRPVFANWIVLFWMATMIAGLGQLGGIVGGVGQAMAISVPLTTKGKEYNQAAEVKAQAQILEKQIEAMAADATNRSAAIEELNRSRKVFADYDFTVRPPDDKYWAVLLAVFASFLLVRGGFGFIEAFSTILVASFTLVTIGNLFALQSHDAWSIHAANLHEGLGLSFLSSGTDNLGLALATFGIIGVGASEIVAYPYWCLEKGYARWTGPREESETWLQRARGWMRVLQWDAWASMVVYTFCTVVFYLLGAAVLSRLGLIPEKQDLIRTLSAMYLPVFGGWAQTVFLFGAFAVLFSTFFVSNAGKSRMFTDVTGVIGVLELDDERRKKGVRLLGGVLPLLCVLVYVAWPNPARLVVFSGMMQ</sequence>
<feature type="transmembrane region" description="Helical" evidence="5">
    <location>
        <begin position="60"/>
        <end position="78"/>
    </location>
</feature>
<keyword evidence="2 5" id="KW-0812">Transmembrane</keyword>
<evidence type="ECO:0000313" key="6">
    <source>
        <dbReference type="EMBL" id="SVB84754.1"/>
    </source>
</evidence>
<comment type="subcellular location">
    <subcellularLocation>
        <location evidence="1">Membrane</location>
        <topology evidence="1">Multi-pass membrane protein</topology>
    </subcellularLocation>
</comment>
<dbReference type="EMBL" id="UINC01060345">
    <property type="protein sequence ID" value="SVB84754.1"/>
    <property type="molecule type" value="Genomic_DNA"/>
</dbReference>
<evidence type="ECO:0000256" key="4">
    <source>
        <dbReference type="ARBA" id="ARBA00023136"/>
    </source>
</evidence>
<organism evidence="6">
    <name type="scientific">marine metagenome</name>
    <dbReference type="NCBI Taxonomy" id="408172"/>
    <lineage>
        <taxon>unclassified sequences</taxon>
        <taxon>metagenomes</taxon>
        <taxon>ecological metagenomes</taxon>
    </lineage>
</organism>
<proteinExistence type="predicted"/>
<dbReference type="GO" id="GO:0015086">
    <property type="term" value="F:cadmium ion transmembrane transporter activity"/>
    <property type="evidence" value="ECO:0007669"/>
    <property type="project" value="TreeGrafter"/>
</dbReference>
<keyword evidence="4 5" id="KW-0472">Membrane</keyword>
<feature type="transmembrane region" description="Helical" evidence="5">
    <location>
        <begin position="342"/>
        <end position="364"/>
    </location>
</feature>
<protein>
    <submittedName>
        <fullName evidence="6">Uncharacterized protein</fullName>
    </submittedName>
</protein>
<reference evidence="6" key="1">
    <citation type="submission" date="2018-05" db="EMBL/GenBank/DDBJ databases">
        <authorList>
            <person name="Lanie J.A."/>
            <person name="Ng W.-L."/>
            <person name="Kazmierczak K.M."/>
            <person name="Andrzejewski T.M."/>
            <person name="Davidsen T.M."/>
            <person name="Wayne K.J."/>
            <person name="Tettelin H."/>
            <person name="Glass J.I."/>
            <person name="Rusch D."/>
            <person name="Podicherti R."/>
            <person name="Tsui H.-C.T."/>
            <person name="Winkler M.E."/>
        </authorList>
    </citation>
    <scope>NUCLEOTIDE SEQUENCE</scope>
</reference>
<feature type="transmembrane region" description="Helical" evidence="5">
    <location>
        <begin position="285"/>
        <end position="308"/>
    </location>
</feature>
<dbReference type="AlphaFoldDB" id="A0A382HBP3"/>
<feature type="transmembrane region" description="Helical" evidence="5">
    <location>
        <begin position="115"/>
        <end position="138"/>
    </location>
</feature>
<feature type="transmembrane region" description="Helical" evidence="5">
    <location>
        <begin position="384"/>
        <end position="410"/>
    </location>
</feature>
<dbReference type="NCBIfam" id="NF037982">
    <property type="entry name" value="Nramp_1"/>
    <property type="match status" value="1"/>
</dbReference>
<evidence type="ECO:0000256" key="2">
    <source>
        <dbReference type="ARBA" id="ARBA00022692"/>
    </source>
</evidence>
<dbReference type="GO" id="GO:0034755">
    <property type="term" value="P:iron ion transmembrane transport"/>
    <property type="evidence" value="ECO:0007669"/>
    <property type="project" value="TreeGrafter"/>
</dbReference>
<gene>
    <name evidence="6" type="ORF">METZ01_LOCUS237608</name>
</gene>
<keyword evidence="3 5" id="KW-1133">Transmembrane helix</keyword>
<dbReference type="InterPro" id="IPR001046">
    <property type="entry name" value="NRAMP_fam"/>
</dbReference>
<feature type="transmembrane region" description="Helical" evidence="5">
    <location>
        <begin position="236"/>
        <end position="255"/>
    </location>
</feature>
<evidence type="ECO:0000256" key="1">
    <source>
        <dbReference type="ARBA" id="ARBA00004141"/>
    </source>
</evidence>
<evidence type="ECO:0000256" key="3">
    <source>
        <dbReference type="ARBA" id="ARBA00022989"/>
    </source>
</evidence>
<accession>A0A382HBP3</accession>
<name>A0A382HBP3_9ZZZZ</name>